<organism evidence="7 8">
    <name type="scientific">Cladorrhinum samala</name>
    <dbReference type="NCBI Taxonomy" id="585594"/>
    <lineage>
        <taxon>Eukaryota</taxon>
        <taxon>Fungi</taxon>
        <taxon>Dikarya</taxon>
        <taxon>Ascomycota</taxon>
        <taxon>Pezizomycotina</taxon>
        <taxon>Sordariomycetes</taxon>
        <taxon>Sordariomycetidae</taxon>
        <taxon>Sordariales</taxon>
        <taxon>Podosporaceae</taxon>
        <taxon>Cladorrhinum</taxon>
    </lineage>
</organism>
<dbReference type="Pfam" id="PF09496">
    <property type="entry name" value="CENP-O"/>
    <property type="match status" value="1"/>
</dbReference>
<dbReference type="Proteomes" id="UP001321749">
    <property type="component" value="Unassembled WGS sequence"/>
</dbReference>
<protein>
    <recommendedName>
        <fullName evidence="9">Cenp-O kinetochore centromere component</fullName>
    </recommendedName>
</protein>
<keyword evidence="6" id="KW-0137">Centromere</keyword>
<dbReference type="EMBL" id="MU865110">
    <property type="protein sequence ID" value="KAK4457511.1"/>
    <property type="molecule type" value="Genomic_DNA"/>
</dbReference>
<dbReference type="GO" id="GO:0005634">
    <property type="term" value="C:nucleus"/>
    <property type="evidence" value="ECO:0007669"/>
    <property type="project" value="UniProtKB-SubCell"/>
</dbReference>
<evidence type="ECO:0000256" key="2">
    <source>
        <dbReference type="ARBA" id="ARBA00004584"/>
    </source>
</evidence>
<dbReference type="GO" id="GO:0031511">
    <property type="term" value="C:Mis6-Sim4 complex"/>
    <property type="evidence" value="ECO:0007669"/>
    <property type="project" value="TreeGrafter"/>
</dbReference>
<dbReference type="PANTHER" id="PTHR14582:SF1">
    <property type="entry name" value="CENTROMERE PROTEIN O"/>
    <property type="match status" value="1"/>
</dbReference>
<keyword evidence="4" id="KW-0158">Chromosome</keyword>
<evidence type="ECO:0000256" key="1">
    <source>
        <dbReference type="ARBA" id="ARBA00004123"/>
    </source>
</evidence>
<evidence type="ECO:0000256" key="3">
    <source>
        <dbReference type="ARBA" id="ARBA00007321"/>
    </source>
</evidence>
<evidence type="ECO:0000256" key="4">
    <source>
        <dbReference type="ARBA" id="ARBA00022454"/>
    </source>
</evidence>
<comment type="similarity">
    <text evidence="3">Belongs to the CENP-O/MCM21 family.</text>
</comment>
<sequence length="282" mass="30543">MASSSPPPPPPTLEDEISHLQTKINKLNSLLSLQTSTLLAAPSTRQLIPASSPLLTVSDSQLSHNQSSLYRSCATLTLFRARDPDPNAVDSGSILGLRIEVLSRTKFLRPYYVLLNRPYPSSKHLRVHRHTIPPCIPLSGLAGRYLPAPGKGKKKSQQDLARFAKTLRREVNRYHHRMGVVADLRKAAGLTGRDKEERGGHGDGDGDGELVDISPADAEVKTVTFEWADGRLGRLVMGDDGEVLKLVVLGGDAGGRDRETGRELLGGAVNVEEVIRRLASGA</sequence>
<evidence type="ECO:0000313" key="8">
    <source>
        <dbReference type="Proteomes" id="UP001321749"/>
    </source>
</evidence>
<proteinExistence type="inferred from homology"/>
<keyword evidence="8" id="KW-1185">Reference proteome</keyword>
<evidence type="ECO:0008006" key="9">
    <source>
        <dbReference type="Google" id="ProtNLM"/>
    </source>
</evidence>
<comment type="caution">
    <text evidence="7">The sequence shown here is derived from an EMBL/GenBank/DDBJ whole genome shotgun (WGS) entry which is preliminary data.</text>
</comment>
<keyword evidence="5" id="KW-0539">Nucleus</keyword>
<evidence type="ECO:0000256" key="6">
    <source>
        <dbReference type="ARBA" id="ARBA00023328"/>
    </source>
</evidence>
<accession>A0AAV9H9Q2</accession>
<dbReference type="AlphaFoldDB" id="A0AAV9H9Q2"/>
<evidence type="ECO:0000256" key="5">
    <source>
        <dbReference type="ARBA" id="ARBA00023242"/>
    </source>
</evidence>
<evidence type="ECO:0000313" key="7">
    <source>
        <dbReference type="EMBL" id="KAK4457511.1"/>
    </source>
</evidence>
<name>A0AAV9H9Q2_9PEZI</name>
<dbReference type="InterPro" id="IPR018464">
    <property type="entry name" value="CENP-O"/>
</dbReference>
<reference evidence="7" key="2">
    <citation type="submission" date="2023-06" db="EMBL/GenBank/DDBJ databases">
        <authorList>
            <consortium name="Lawrence Berkeley National Laboratory"/>
            <person name="Mondo S.J."/>
            <person name="Hensen N."/>
            <person name="Bonometti L."/>
            <person name="Westerberg I."/>
            <person name="Brannstrom I.O."/>
            <person name="Guillou S."/>
            <person name="Cros-Aarteil S."/>
            <person name="Calhoun S."/>
            <person name="Haridas S."/>
            <person name="Kuo A."/>
            <person name="Pangilinan J."/>
            <person name="Riley R."/>
            <person name="Labutti K."/>
            <person name="Andreopoulos B."/>
            <person name="Lipzen A."/>
            <person name="Chen C."/>
            <person name="Yanf M."/>
            <person name="Daum C."/>
            <person name="Ng V."/>
            <person name="Clum A."/>
            <person name="Steindorff A."/>
            <person name="Ohm R."/>
            <person name="Martin F."/>
            <person name="Silar P."/>
            <person name="Natvig D."/>
            <person name="Lalanne C."/>
            <person name="Gautier V."/>
            <person name="Ament-Velasquez S.L."/>
            <person name="Kruys A."/>
            <person name="Hutchinson M.I."/>
            <person name="Powell A.J."/>
            <person name="Barry K."/>
            <person name="Miller A.N."/>
            <person name="Grigoriev I.V."/>
            <person name="Debuchy R."/>
            <person name="Gladieux P."/>
            <person name="Thoren M.H."/>
            <person name="Johannesson H."/>
        </authorList>
    </citation>
    <scope>NUCLEOTIDE SEQUENCE</scope>
    <source>
        <strain evidence="7">PSN324</strain>
    </source>
</reference>
<dbReference type="PANTHER" id="PTHR14582">
    <property type="entry name" value="INNER KINETOCHORE SUBUNIT MAL2"/>
    <property type="match status" value="1"/>
</dbReference>
<gene>
    <name evidence="7" type="ORF">QBC42DRAFT_37306</name>
</gene>
<reference evidence="7" key="1">
    <citation type="journal article" date="2023" name="Mol. Phylogenet. Evol.">
        <title>Genome-scale phylogeny and comparative genomics of the fungal order Sordariales.</title>
        <authorList>
            <person name="Hensen N."/>
            <person name="Bonometti L."/>
            <person name="Westerberg I."/>
            <person name="Brannstrom I.O."/>
            <person name="Guillou S."/>
            <person name="Cros-Aarteil S."/>
            <person name="Calhoun S."/>
            <person name="Haridas S."/>
            <person name="Kuo A."/>
            <person name="Mondo S."/>
            <person name="Pangilinan J."/>
            <person name="Riley R."/>
            <person name="LaButti K."/>
            <person name="Andreopoulos B."/>
            <person name="Lipzen A."/>
            <person name="Chen C."/>
            <person name="Yan M."/>
            <person name="Daum C."/>
            <person name="Ng V."/>
            <person name="Clum A."/>
            <person name="Steindorff A."/>
            <person name="Ohm R.A."/>
            <person name="Martin F."/>
            <person name="Silar P."/>
            <person name="Natvig D.O."/>
            <person name="Lalanne C."/>
            <person name="Gautier V."/>
            <person name="Ament-Velasquez S.L."/>
            <person name="Kruys A."/>
            <person name="Hutchinson M.I."/>
            <person name="Powell A.J."/>
            <person name="Barry K."/>
            <person name="Miller A.N."/>
            <person name="Grigoriev I.V."/>
            <person name="Debuchy R."/>
            <person name="Gladieux P."/>
            <person name="Hiltunen Thoren M."/>
            <person name="Johannesson H."/>
        </authorList>
    </citation>
    <scope>NUCLEOTIDE SEQUENCE</scope>
    <source>
        <strain evidence="7">PSN324</strain>
    </source>
</reference>
<comment type="subcellular location">
    <subcellularLocation>
        <location evidence="2">Chromosome</location>
        <location evidence="2">Centromere</location>
    </subcellularLocation>
    <subcellularLocation>
        <location evidence="1">Nucleus</location>
    </subcellularLocation>
</comment>